<evidence type="ECO:0000313" key="2">
    <source>
        <dbReference type="Proteomes" id="UP001054837"/>
    </source>
</evidence>
<accession>A0AAV4S301</accession>
<organism evidence="1 2">
    <name type="scientific">Caerostris darwini</name>
    <dbReference type="NCBI Taxonomy" id="1538125"/>
    <lineage>
        <taxon>Eukaryota</taxon>
        <taxon>Metazoa</taxon>
        <taxon>Ecdysozoa</taxon>
        <taxon>Arthropoda</taxon>
        <taxon>Chelicerata</taxon>
        <taxon>Arachnida</taxon>
        <taxon>Araneae</taxon>
        <taxon>Araneomorphae</taxon>
        <taxon>Entelegynae</taxon>
        <taxon>Araneoidea</taxon>
        <taxon>Araneidae</taxon>
        <taxon>Caerostris</taxon>
    </lineage>
</organism>
<evidence type="ECO:0000313" key="1">
    <source>
        <dbReference type="EMBL" id="GIY27967.1"/>
    </source>
</evidence>
<name>A0AAV4S301_9ARAC</name>
<proteinExistence type="predicted"/>
<dbReference type="EMBL" id="BPLQ01007117">
    <property type="protein sequence ID" value="GIY27967.1"/>
    <property type="molecule type" value="Genomic_DNA"/>
</dbReference>
<dbReference type="Proteomes" id="UP001054837">
    <property type="component" value="Unassembled WGS sequence"/>
</dbReference>
<gene>
    <name evidence="1" type="ORF">CDAR_525851</name>
</gene>
<protein>
    <submittedName>
        <fullName evidence="1">Uncharacterized protein</fullName>
    </submittedName>
</protein>
<comment type="caution">
    <text evidence="1">The sequence shown here is derived from an EMBL/GenBank/DDBJ whole genome shotgun (WGS) entry which is preliminary data.</text>
</comment>
<sequence length="113" mass="13342">MTGEFKRRPKKCFVFLPNHLALFIKKELRSNNEEKICSVLKVVQFFLLPRLVIGHQSITENRRLARDNAPDELVVRDGKGSYQIAQPFLRIKCKCDVKHRVYLWPFSEEIIEL</sequence>
<dbReference type="AlphaFoldDB" id="A0AAV4S301"/>
<keyword evidence="2" id="KW-1185">Reference proteome</keyword>
<reference evidence="1 2" key="1">
    <citation type="submission" date="2021-06" db="EMBL/GenBank/DDBJ databases">
        <title>Caerostris darwini draft genome.</title>
        <authorList>
            <person name="Kono N."/>
            <person name="Arakawa K."/>
        </authorList>
    </citation>
    <scope>NUCLEOTIDE SEQUENCE [LARGE SCALE GENOMIC DNA]</scope>
</reference>